<dbReference type="InterPro" id="IPR012823">
    <property type="entry name" value="Flagell_FliJ"/>
</dbReference>
<dbReference type="NCBIfam" id="TIGR02473">
    <property type="entry name" value="flagell_FliJ"/>
    <property type="match status" value="1"/>
</dbReference>
<keyword evidence="5" id="KW-1003">Cell membrane</keyword>
<evidence type="ECO:0000256" key="4">
    <source>
        <dbReference type="ARBA" id="ARBA00022448"/>
    </source>
</evidence>
<gene>
    <name evidence="11" type="ORF">SIID45300_03150</name>
</gene>
<evidence type="ECO:0000256" key="2">
    <source>
        <dbReference type="ARBA" id="ARBA00010004"/>
    </source>
</evidence>
<evidence type="ECO:0000256" key="3">
    <source>
        <dbReference type="ARBA" id="ARBA00020392"/>
    </source>
</evidence>
<keyword evidence="6" id="KW-0145">Chemotaxis</keyword>
<evidence type="ECO:0000313" key="12">
    <source>
        <dbReference type="Proteomes" id="UP001628193"/>
    </source>
</evidence>
<dbReference type="InterPro" id="IPR053716">
    <property type="entry name" value="Flag_assembly_chemotaxis_eff"/>
</dbReference>
<keyword evidence="9" id="KW-0472">Membrane</keyword>
<keyword evidence="8" id="KW-0653">Protein transport</keyword>
<name>A0ABQ0CD46_9PROT</name>
<evidence type="ECO:0000313" key="11">
    <source>
        <dbReference type="EMBL" id="GAB0058793.1"/>
    </source>
</evidence>
<sequence length="156" mass="18070">MGNRFSRLEELRGLQEEAAGQAFARTLVSIEELTRHIAELDRQTAEERRAAIEALADPDAERTDAGLMQSFLAGQAWRRQRLEHMLQRARHDSEQARVAWHEARMRLQQSEKLAEKEGARLQHEAKRQEFKEMDLVAINRVGRDPAGQYQTRRNLA</sequence>
<keyword evidence="4" id="KW-0813">Transport</keyword>
<dbReference type="Gene3D" id="1.10.287.1700">
    <property type="match status" value="1"/>
</dbReference>
<reference evidence="11 12" key="1">
    <citation type="submission" date="2024-09" db="EMBL/GenBank/DDBJ databases">
        <title>Draft genome sequence of Candidatus Magnetaquicoccaceae bacterium FCR-1.</title>
        <authorList>
            <person name="Shimoshige H."/>
            <person name="Shimamura S."/>
            <person name="Taoka A."/>
            <person name="Kobayashi H."/>
            <person name="Maekawa T."/>
        </authorList>
    </citation>
    <scope>NUCLEOTIDE SEQUENCE [LARGE SCALE GENOMIC DNA]</scope>
    <source>
        <strain evidence="11 12">FCR-1</strain>
    </source>
</reference>
<comment type="similarity">
    <text evidence="2">Belongs to the FliJ family.</text>
</comment>
<keyword evidence="12" id="KW-1185">Reference proteome</keyword>
<protein>
    <recommendedName>
        <fullName evidence="3">Flagellar FliJ protein</fullName>
    </recommendedName>
</protein>
<dbReference type="EMBL" id="BAAFGK010000005">
    <property type="protein sequence ID" value="GAB0058793.1"/>
    <property type="molecule type" value="Genomic_DNA"/>
</dbReference>
<dbReference type="Proteomes" id="UP001628193">
    <property type="component" value="Unassembled WGS sequence"/>
</dbReference>
<evidence type="ECO:0000256" key="8">
    <source>
        <dbReference type="ARBA" id="ARBA00022927"/>
    </source>
</evidence>
<organism evidence="11 12">
    <name type="scientific">Candidatus Magnetaquiglobus chichijimensis</name>
    <dbReference type="NCBI Taxonomy" id="3141448"/>
    <lineage>
        <taxon>Bacteria</taxon>
        <taxon>Pseudomonadati</taxon>
        <taxon>Pseudomonadota</taxon>
        <taxon>Magnetococcia</taxon>
        <taxon>Magnetococcales</taxon>
        <taxon>Candidatus Magnetaquicoccaceae</taxon>
        <taxon>Candidatus Magnetaquiglobus</taxon>
    </lineage>
</organism>
<evidence type="ECO:0000256" key="7">
    <source>
        <dbReference type="ARBA" id="ARBA00022795"/>
    </source>
</evidence>
<proteinExistence type="inferred from homology"/>
<evidence type="ECO:0000256" key="5">
    <source>
        <dbReference type="ARBA" id="ARBA00022475"/>
    </source>
</evidence>
<keyword evidence="7" id="KW-1005">Bacterial flagellum biogenesis</keyword>
<keyword evidence="10" id="KW-1006">Bacterial flagellum protein export</keyword>
<evidence type="ECO:0000256" key="10">
    <source>
        <dbReference type="ARBA" id="ARBA00023225"/>
    </source>
</evidence>
<comment type="subcellular location">
    <subcellularLocation>
        <location evidence="1">Cell membrane</location>
        <topology evidence="1">Peripheral membrane protein</topology>
        <orientation evidence="1">Cytoplasmic side</orientation>
    </subcellularLocation>
</comment>
<evidence type="ECO:0000256" key="9">
    <source>
        <dbReference type="ARBA" id="ARBA00023136"/>
    </source>
</evidence>
<accession>A0ABQ0CD46</accession>
<evidence type="ECO:0000256" key="1">
    <source>
        <dbReference type="ARBA" id="ARBA00004413"/>
    </source>
</evidence>
<comment type="caution">
    <text evidence="11">The sequence shown here is derived from an EMBL/GenBank/DDBJ whole genome shotgun (WGS) entry which is preliminary data.</text>
</comment>
<dbReference type="RefSeq" id="WP_420906517.1">
    <property type="nucleotide sequence ID" value="NZ_BAAFGK010000005.1"/>
</dbReference>
<evidence type="ECO:0000256" key="6">
    <source>
        <dbReference type="ARBA" id="ARBA00022500"/>
    </source>
</evidence>